<accession>A0AAE1DAR0</accession>
<protein>
    <submittedName>
        <fullName evidence="1">Uncharacterized protein</fullName>
    </submittedName>
</protein>
<proteinExistence type="predicted"/>
<sequence length="114" mass="12931">MELTSGIENHTPFTHEKYRGGFDPVCLSNWVAEVPVYLSSRTKSRKISVHKFQPRRIRWMAPLVMSRHVHLLRVKALPRQLGTALRPDTLASSGDGEIRSLVKSVPSECKISHD</sequence>
<comment type="caution">
    <text evidence="1">The sequence shown here is derived from an EMBL/GenBank/DDBJ whole genome shotgun (WGS) entry which is preliminary data.</text>
</comment>
<name>A0AAE1DAR0_9GAST</name>
<keyword evidence="2" id="KW-1185">Reference proteome</keyword>
<organism evidence="1 2">
    <name type="scientific">Elysia crispata</name>
    <name type="common">lettuce slug</name>
    <dbReference type="NCBI Taxonomy" id="231223"/>
    <lineage>
        <taxon>Eukaryota</taxon>
        <taxon>Metazoa</taxon>
        <taxon>Spiralia</taxon>
        <taxon>Lophotrochozoa</taxon>
        <taxon>Mollusca</taxon>
        <taxon>Gastropoda</taxon>
        <taxon>Heterobranchia</taxon>
        <taxon>Euthyneura</taxon>
        <taxon>Panpulmonata</taxon>
        <taxon>Sacoglossa</taxon>
        <taxon>Placobranchoidea</taxon>
        <taxon>Plakobranchidae</taxon>
        <taxon>Elysia</taxon>
    </lineage>
</organism>
<dbReference type="Proteomes" id="UP001283361">
    <property type="component" value="Unassembled WGS sequence"/>
</dbReference>
<gene>
    <name evidence="1" type="ORF">RRG08_057029</name>
</gene>
<dbReference type="EMBL" id="JAWDGP010004530">
    <property type="protein sequence ID" value="KAK3763606.1"/>
    <property type="molecule type" value="Genomic_DNA"/>
</dbReference>
<dbReference type="AlphaFoldDB" id="A0AAE1DAR0"/>
<evidence type="ECO:0000313" key="2">
    <source>
        <dbReference type="Proteomes" id="UP001283361"/>
    </source>
</evidence>
<reference evidence="1" key="1">
    <citation type="journal article" date="2023" name="G3 (Bethesda)">
        <title>A reference genome for the long-term kleptoplast-retaining sea slug Elysia crispata morphotype clarki.</title>
        <authorList>
            <person name="Eastman K.E."/>
            <person name="Pendleton A.L."/>
            <person name="Shaikh M.A."/>
            <person name="Suttiyut T."/>
            <person name="Ogas R."/>
            <person name="Tomko P."/>
            <person name="Gavelis G."/>
            <person name="Widhalm J.R."/>
            <person name="Wisecaver J.H."/>
        </authorList>
    </citation>
    <scope>NUCLEOTIDE SEQUENCE</scope>
    <source>
        <strain evidence="1">ECLA1</strain>
    </source>
</reference>
<evidence type="ECO:0000313" key="1">
    <source>
        <dbReference type="EMBL" id="KAK3763606.1"/>
    </source>
</evidence>